<evidence type="ECO:0000256" key="1">
    <source>
        <dbReference type="ARBA" id="ARBA00008059"/>
    </source>
</evidence>
<dbReference type="RefSeq" id="WP_012723152.1">
    <property type="nucleotide sequence ID" value="NZ_FOHW01000001.1"/>
</dbReference>
<dbReference type="SMART" id="SM00382">
    <property type="entry name" value="AAA"/>
    <property type="match status" value="1"/>
</dbReference>
<keyword evidence="2" id="KW-0547">Nucleotide-binding</keyword>
<dbReference type="OrthoDB" id="8150723at2"/>
<dbReference type="GO" id="GO:0005524">
    <property type="term" value="F:ATP binding"/>
    <property type="evidence" value="ECO:0007669"/>
    <property type="project" value="UniProtKB-KW"/>
</dbReference>
<dbReference type="InterPro" id="IPR002611">
    <property type="entry name" value="IstB_ATP-bd"/>
</dbReference>
<accession>A0A1H9YGV3</accession>
<dbReference type="PANTHER" id="PTHR30050">
    <property type="entry name" value="CHROMOSOMAL REPLICATION INITIATOR PROTEIN DNAA"/>
    <property type="match status" value="1"/>
</dbReference>
<dbReference type="PANTHER" id="PTHR30050:SF4">
    <property type="entry name" value="ATP-BINDING PROTEIN RV3427C IN INSERTION SEQUENCE-RELATED"/>
    <property type="match status" value="1"/>
</dbReference>
<sequence length="249" mass="28037">MKSILDTAQNLMSLGLHGMAAAYERQLETPALLKEPFETRLGLMMDAENSERESRKVGRLLKNARLRENEATIDSIEFKASRGIDRNTVMSLGECEWLARRQNVIITGATGTGKTWLACALGNQACRLGRATLYRTATKLFEEISLSYADHTTPKLRRHLIRAELLVIDDLGIGGIDAQLGPFLLDVIDEQSQNGSLLITSQYPKEKWYDLFSDPTIADAILDRIVHKSHVIELKGESMRRIKSRKRLQ</sequence>
<dbReference type="Pfam" id="PF01695">
    <property type="entry name" value="IstB_IS21"/>
    <property type="match status" value="1"/>
</dbReference>
<dbReference type="GO" id="GO:0006260">
    <property type="term" value="P:DNA replication"/>
    <property type="evidence" value="ECO:0007669"/>
    <property type="project" value="TreeGrafter"/>
</dbReference>
<proteinExistence type="inferred from homology"/>
<keyword evidence="3" id="KW-0067">ATP-binding</keyword>
<dbReference type="Gene3D" id="3.40.50.300">
    <property type="entry name" value="P-loop containing nucleotide triphosphate hydrolases"/>
    <property type="match status" value="1"/>
</dbReference>
<dbReference type="SUPFAM" id="SSF52540">
    <property type="entry name" value="P-loop containing nucleoside triphosphate hydrolases"/>
    <property type="match status" value="1"/>
</dbReference>
<comment type="similarity">
    <text evidence="1">Belongs to the IS21/IS1162 putative ATP-binding protein family.</text>
</comment>
<dbReference type="InterPro" id="IPR047661">
    <property type="entry name" value="IstB"/>
</dbReference>
<evidence type="ECO:0000259" key="4">
    <source>
        <dbReference type="SMART" id="SM00382"/>
    </source>
</evidence>
<dbReference type="CDD" id="cd00009">
    <property type="entry name" value="AAA"/>
    <property type="match status" value="1"/>
</dbReference>
<reference evidence="5 6" key="1">
    <citation type="submission" date="2016-10" db="EMBL/GenBank/DDBJ databases">
        <authorList>
            <person name="de Groot N.N."/>
        </authorList>
    </citation>
    <scope>NUCLEOTIDE SEQUENCE [LARGE SCALE GENOMIC DNA]</scope>
    <source>
        <strain evidence="5 6">DSM 11363</strain>
    </source>
</reference>
<evidence type="ECO:0000313" key="5">
    <source>
        <dbReference type="EMBL" id="SES67811.1"/>
    </source>
</evidence>
<dbReference type="Proteomes" id="UP000182332">
    <property type="component" value="Unassembled WGS sequence"/>
</dbReference>
<dbReference type="PIRSF" id="PIRSF003073">
    <property type="entry name" value="DNAC_TnpB_IstB"/>
    <property type="match status" value="1"/>
</dbReference>
<evidence type="ECO:0000256" key="3">
    <source>
        <dbReference type="ARBA" id="ARBA00022840"/>
    </source>
</evidence>
<dbReference type="NCBIfam" id="NF038214">
    <property type="entry name" value="IS21_help_AAA"/>
    <property type="match status" value="1"/>
</dbReference>
<protein>
    <submittedName>
        <fullName evidence="5">DNA replication protein DnaC</fullName>
    </submittedName>
</protein>
<organism evidence="5 6">
    <name type="scientific">Pseudomonas graminis</name>
    <dbReference type="NCBI Taxonomy" id="158627"/>
    <lineage>
        <taxon>Bacteria</taxon>
        <taxon>Pseudomonadati</taxon>
        <taxon>Pseudomonadota</taxon>
        <taxon>Gammaproteobacteria</taxon>
        <taxon>Pseudomonadales</taxon>
        <taxon>Pseudomonadaceae</taxon>
        <taxon>Pseudomonas</taxon>
    </lineage>
</organism>
<evidence type="ECO:0000256" key="2">
    <source>
        <dbReference type="ARBA" id="ARBA00022741"/>
    </source>
</evidence>
<feature type="domain" description="AAA+ ATPase" evidence="4">
    <location>
        <begin position="100"/>
        <end position="233"/>
    </location>
</feature>
<dbReference type="AlphaFoldDB" id="A0A1H9YGV3"/>
<dbReference type="InterPro" id="IPR027417">
    <property type="entry name" value="P-loop_NTPase"/>
</dbReference>
<gene>
    <name evidence="5" type="ORF">SAMN05216197_101228</name>
</gene>
<dbReference type="InterPro" id="IPR003593">
    <property type="entry name" value="AAA+_ATPase"/>
</dbReference>
<dbReference type="InterPro" id="IPR028350">
    <property type="entry name" value="DNAC/IstB-like"/>
</dbReference>
<evidence type="ECO:0000313" key="6">
    <source>
        <dbReference type="Proteomes" id="UP000182332"/>
    </source>
</evidence>
<dbReference type="EMBL" id="FOHW01000001">
    <property type="protein sequence ID" value="SES67811.1"/>
    <property type="molecule type" value="Genomic_DNA"/>
</dbReference>
<name>A0A1H9YGV3_9PSED</name>